<gene>
    <name evidence="5" type="ORF">AXG55_13765</name>
</gene>
<dbReference type="InterPro" id="IPR003439">
    <property type="entry name" value="ABC_transporter-like_ATP-bd"/>
</dbReference>
<evidence type="ECO:0000313" key="5">
    <source>
        <dbReference type="EMBL" id="APJ04901.1"/>
    </source>
</evidence>
<dbReference type="AlphaFoldDB" id="A0A1L4D3X3"/>
<evidence type="ECO:0000256" key="3">
    <source>
        <dbReference type="ARBA" id="ARBA00022840"/>
    </source>
</evidence>
<name>A0A1L4D3X3_9BACT</name>
<dbReference type="InterPro" id="IPR003593">
    <property type="entry name" value="AAA+_ATPase"/>
</dbReference>
<keyword evidence="3" id="KW-0067">ATP-binding</keyword>
<dbReference type="STRING" id="1915309.AXG55_13765"/>
<organism evidence="5 6">
    <name type="scientific">Silvanigrella aquatica</name>
    <dbReference type="NCBI Taxonomy" id="1915309"/>
    <lineage>
        <taxon>Bacteria</taxon>
        <taxon>Pseudomonadati</taxon>
        <taxon>Bdellovibrionota</taxon>
        <taxon>Oligoflexia</taxon>
        <taxon>Silvanigrellales</taxon>
        <taxon>Silvanigrellaceae</taxon>
        <taxon>Silvanigrella</taxon>
    </lineage>
</organism>
<dbReference type="KEGG" id="saqi:AXG55_13765"/>
<reference evidence="5 6" key="1">
    <citation type="submission" date="2016-10" db="EMBL/GenBank/DDBJ databases">
        <title>Silvanigrella aquatica sp. nov., isolated from a freshwater lake located in the Black Forest, Germany, description of Silvanigrellaceae fam. nov., Silvanigrellales ord. nov., reclassification of the order Bdellovibrionales in the class Oligoflexia, reclassification of the families Bacteriovoracaceae and Halobacteriovoraceae in the new order Bacteriovoracales ord. nov., and reclassification of the family Pseudobacteriovoracaceae in the order Oligoflexiales.</title>
        <authorList>
            <person name="Hahn M.W."/>
            <person name="Schmidt J."/>
            <person name="Koll U."/>
            <person name="Rohde M."/>
            <person name="Verbag S."/>
            <person name="Pitt A."/>
            <person name="Nakai R."/>
            <person name="Naganuma T."/>
            <person name="Lang E."/>
        </authorList>
    </citation>
    <scope>NUCLEOTIDE SEQUENCE [LARGE SCALE GENOMIC DNA]</scope>
    <source>
        <strain evidence="5 6">MWH-Nonnen-W8red</strain>
    </source>
</reference>
<dbReference type="Proteomes" id="UP000184731">
    <property type="component" value="Chromosome"/>
</dbReference>
<dbReference type="PANTHER" id="PTHR43023">
    <property type="entry name" value="PROTEIN TRIGALACTOSYLDIACYLGLYCEROL 3, CHLOROPLASTIC"/>
    <property type="match status" value="1"/>
</dbReference>
<dbReference type="GO" id="GO:0005524">
    <property type="term" value="F:ATP binding"/>
    <property type="evidence" value="ECO:0007669"/>
    <property type="project" value="UniProtKB-KW"/>
</dbReference>
<dbReference type="Pfam" id="PF00005">
    <property type="entry name" value="ABC_tran"/>
    <property type="match status" value="1"/>
</dbReference>
<protein>
    <recommendedName>
        <fullName evidence="4">ABC transporter domain-containing protein</fullName>
    </recommendedName>
</protein>
<dbReference type="InterPro" id="IPR027417">
    <property type="entry name" value="P-loop_NTPase"/>
</dbReference>
<dbReference type="PROSITE" id="PS00211">
    <property type="entry name" value="ABC_TRANSPORTER_1"/>
    <property type="match status" value="1"/>
</dbReference>
<accession>A0A1L4D3X3</accession>
<evidence type="ECO:0000313" key="6">
    <source>
        <dbReference type="Proteomes" id="UP000184731"/>
    </source>
</evidence>
<dbReference type="InterPro" id="IPR017871">
    <property type="entry name" value="ABC_transporter-like_CS"/>
</dbReference>
<dbReference type="EMBL" id="CP017834">
    <property type="protein sequence ID" value="APJ04901.1"/>
    <property type="molecule type" value="Genomic_DNA"/>
</dbReference>
<proteinExistence type="predicted"/>
<dbReference type="Gene3D" id="3.40.50.300">
    <property type="entry name" value="P-loop containing nucleotide triphosphate hydrolases"/>
    <property type="match status" value="1"/>
</dbReference>
<keyword evidence="1" id="KW-0813">Transport</keyword>
<dbReference type="PANTHER" id="PTHR43023:SF3">
    <property type="entry name" value="PROTEIN TRIGALACTOSYLDIACYLGLYCEROL 3, CHLOROPLASTIC"/>
    <property type="match status" value="1"/>
</dbReference>
<dbReference type="OrthoDB" id="5290734at2"/>
<dbReference type="SMART" id="SM00382">
    <property type="entry name" value="AAA"/>
    <property type="match status" value="1"/>
</dbReference>
<sequence>MQASNIVSLHDIQVAFIKNKPVLQNLNLEIEKGTSLTILGPGGSGKSTLLKVILGIIKPQSGSVNVLNKEVNRLKDAQRADLFKKMGMAFQQGALFDFMTVRENLLFAMENMTAFSKEDREKKVLSFLDQVLLSHSLDKIPSELSGGMRRRVGFIRALITNPELALLDEPTAGLDPVTTTIVIDMIHKIGESVGTTMVSVTSNIDVAFRFSKNVAILKDGKIIGKGTKEDLLNLNDPWITKFLTIRHNSFEDV</sequence>
<feature type="domain" description="ABC transporter" evidence="4">
    <location>
        <begin position="7"/>
        <end position="244"/>
    </location>
</feature>
<keyword evidence="2" id="KW-0547">Nucleotide-binding</keyword>
<evidence type="ECO:0000256" key="1">
    <source>
        <dbReference type="ARBA" id="ARBA00022448"/>
    </source>
</evidence>
<dbReference type="PROSITE" id="PS50893">
    <property type="entry name" value="ABC_TRANSPORTER_2"/>
    <property type="match status" value="1"/>
</dbReference>
<dbReference type="GO" id="GO:0016887">
    <property type="term" value="F:ATP hydrolysis activity"/>
    <property type="evidence" value="ECO:0007669"/>
    <property type="project" value="InterPro"/>
</dbReference>
<dbReference type="SUPFAM" id="SSF52540">
    <property type="entry name" value="P-loop containing nucleoside triphosphate hydrolases"/>
    <property type="match status" value="1"/>
</dbReference>
<evidence type="ECO:0000259" key="4">
    <source>
        <dbReference type="PROSITE" id="PS50893"/>
    </source>
</evidence>
<evidence type="ECO:0000256" key="2">
    <source>
        <dbReference type="ARBA" id="ARBA00022741"/>
    </source>
</evidence>
<dbReference type="RefSeq" id="WP_148698661.1">
    <property type="nucleotide sequence ID" value="NZ_CP017834.1"/>
</dbReference>
<keyword evidence="6" id="KW-1185">Reference proteome</keyword>